<keyword evidence="9" id="KW-0378">Hydrolase</keyword>
<evidence type="ECO:0000256" key="5">
    <source>
        <dbReference type="ARBA" id="ARBA00022475"/>
    </source>
</evidence>
<keyword evidence="15" id="KW-0966">Cell projection</keyword>
<keyword evidence="6" id="KW-0963">Cytoplasm</keyword>
<comment type="catalytic activity">
    <reaction evidence="17">
        <text>(9Z)-octadecenoyl-CoA + H2O = (9Z)-octadecenoate + CoA + H(+)</text>
        <dbReference type="Rhea" id="RHEA:40139"/>
        <dbReference type="ChEBI" id="CHEBI:15377"/>
        <dbReference type="ChEBI" id="CHEBI:15378"/>
        <dbReference type="ChEBI" id="CHEBI:30823"/>
        <dbReference type="ChEBI" id="CHEBI:57287"/>
        <dbReference type="ChEBI" id="CHEBI:57387"/>
    </reaction>
    <physiologicalReaction direction="left-to-right" evidence="17">
        <dbReference type="Rhea" id="RHEA:40140"/>
    </physiologicalReaction>
</comment>
<dbReference type="OrthoDB" id="506431at2759"/>
<evidence type="ECO:0000256" key="22">
    <source>
        <dbReference type="ARBA" id="ARBA00047588"/>
    </source>
</evidence>
<dbReference type="Pfam" id="PF03061">
    <property type="entry name" value="4HBT"/>
    <property type="match status" value="1"/>
</dbReference>
<comment type="similarity">
    <text evidence="18">Belongs to the THEM4/THEM5 thioesterase family.</text>
</comment>
<dbReference type="InParanoid" id="A0A0V0QEL1"/>
<comment type="catalytic activity">
    <reaction evidence="26">
        <text>tetradecanoyl-CoA + H2O = tetradecanoate + CoA + H(+)</text>
        <dbReference type="Rhea" id="RHEA:40119"/>
        <dbReference type="ChEBI" id="CHEBI:15377"/>
        <dbReference type="ChEBI" id="CHEBI:15378"/>
        <dbReference type="ChEBI" id="CHEBI:30807"/>
        <dbReference type="ChEBI" id="CHEBI:57287"/>
        <dbReference type="ChEBI" id="CHEBI:57385"/>
    </reaction>
    <physiologicalReaction direction="left-to-right" evidence="26">
        <dbReference type="Rhea" id="RHEA:40120"/>
    </physiologicalReaction>
</comment>
<dbReference type="EMBL" id="LDAU01000183">
    <property type="protein sequence ID" value="KRX00631.1"/>
    <property type="molecule type" value="Genomic_DNA"/>
</dbReference>
<evidence type="ECO:0000256" key="19">
    <source>
        <dbReference type="ARBA" id="ARBA00038848"/>
    </source>
</evidence>
<comment type="catalytic activity">
    <reaction evidence="16">
        <text>(5Z,8Z,11Z,14Z)-eicosatetraenoyl-CoA + H2O = (5Z,8Z,11Z,14Z)-eicosatetraenoate + CoA + H(+)</text>
        <dbReference type="Rhea" id="RHEA:40151"/>
        <dbReference type="ChEBI" id="CHEBI:15377"/>
        <dbReference type="ChEBI" id="CHEBI:15378"/>
        <dbReference type="ChEBI" id="CHEBI:32395"/>
        <dbReference type="ChEBI" id="CHEBI:57287"/>
        <dbReference type="ChEBI" id="CHEBI:57368"/>
    </reaction>
    <physiologicalReaction direction="left-to-right" evidence="16">
        <dbReference type="Rhea" id="RHEA:40152"/>
    </physiologicalReaction>
</comment>
<dbReference type="GO" id="GO:0032587">
    <property type="term" value="C:ruffle membrane"/>
    <property type="evidence" value="ECO:0007669"/>
    <property type="project" value="UniProtKB-SubCell"/>
</dbReference>
<dbReference type="PANTHER" id="PTHR12418:SF19">
    <property type="entry name" value="ACYL-COENZYME A THIOESTERASE THEM4"/>
    <property type="match status" value="1"/>
</dbReference>
<comment type="catalytic activity">
    <reaction evidence="22">
        <text>octanoyl-CoA + H2O = octanoate + CoA + H(+)</text>
        <dbReference type="Rhea" id="RHEA:30143"/>
        <dbReference type="ChEBI" id="CHEBI:15377"/>
        <dbReference type="ChEBI" id="CHEBI:15378"/>
        <dbReference type="ChEBI" id="CHEBI:25646"/>
        <dbReference type="ChEBI" id="CHEBI:57287"/>
        <dbReference type="ChEBI" id="CHEBI:57386"/>
    </reaction>
    <physiologicalReaction direction="left-to-right" evidence="22">
        <dbReference type="Rhea" id="RHEA:30144"/>
    </physiologicalReaction>
</comment>
<evidence type="ECO:0000256" key="17">
    <source>
        <dbReference type="ARBA" id="ARBA00037002"/>
    </source>
</evidence>
<reference evidence="28 29" key="1">
    <citation type="journal article" date="2015" name="Sci. Rep.">
        <title>Genome of the facultative scuticociliatosis pathogen Pseudocohnilembus persalinus provides insight into its virulence through horizontal gene transfer.</title>
        <authorList>
            <person name="Xiong J."/>
            <person name="Wang G."/>
            <person name="Cheng J."/>
            <person name="Tian M."/>
            <person name="Pan X."/>
            <person name="Warren A."/>
            <person name="Jiang C."/>
            <person name="Yuan D."/>
            <person name="Miao W."/>
        </authorList>
    </citation>
    <scope>NUCLEOTIDE SEQUENCE [LARGE SCALE GENOMIC DNA]</scope>
    <source>
        <strain evidence="28">36N120E</strain>
    </source>
</reference>
<organism evidence="28 29">
    <name type="scientific">Pseudocohnilembus persalinus</name>
    <name type="common">Ciliate</name>
    <dbReference type="NCBI Taxonomy" id="266149"/>
    <lineage>
        <taxon>Eukaryota</taxon>
        <taxon>Sar</taxon>
        <taxon>Alveolata</taxon>
        <taxon>Ciliophora</taxon>
        <taxon>Intramacronucleata</taxon>
        <taxon>Oligohymenophorea</taxon>
        <taxon>Scuticociliatia</taxon>
        <taxon>Philasterida</taxon>
        <taxon>Pseudocohnilembidae</taxon>
        <taxon>Pseudocohnilembus</taxon>
    </lineage>
</organism>
<evidence type="ECO:0000259" key="27">
    <source>
        <dbReference type="Pfam" id="PF03061"/>
    </source>
</evidence>
<comment type="catalytic activity">
    <reaction evidence="23">
        <text>hexadecanoyl-CoA + H2O = hexadecanoate + CoA + H(+)</text>
        <dbReference type="Rhea" id="RHEA:16645"/>
        <dbReference type="ChEBI" id="CHEBI:7896"/>
        <dbReference type="ChEBI" id="CHEBI:15377"/>
        <dbReference type="ChEBI" id="CHEBI:15378"/>
        <dbReference type="ChEBI" id="CHEBI:57287"/>
        <dbReference type="ChEBI" id="CHEBI:57379"/>
        <dbReference type="EC" id="3.1.2.2"/>
    </reaction>
    <physiologicalReaction direction="left-to-right" evidence="23">
        <dbReference type="Rhea" id="RHEA:16646"/>
    </physiologicalReaction>
</comment>
<evidence type="ECO:0000256" key="6">
    <source>
        <dbReference type="ARBA" id="ARBA00022490"/>
    </source>
</evidence>
<evidence type="ECO:0000256" key="7">
    <source>
        <dbReference type="ARBA" id="ARBA00022703"/>
    </source>
</evidence>
<dbReference type="CDD" id="cd03443">
    <property type="entry name" value="PaaI_thioesterase"/>
    <property type="match status" value="1"/>
</dbReference>
<name>A0A0V0QEL1_PSEPJ</name>
<dbReference type="Gene3D" id="3.10.129.10">
    <property type="entry name" value="Hotdog Thioesterase"/>
    <property type="match status" value="1"/>
</dbReference>
<evidence type="ECO:0000256" key="15">
    <source>
        <dbReference type="ARBA" id="ARBA00023273"/>
    </source>
</evidence>
<keyword evidence="10" id="KW-0276">Fatty acid metabolism</keyword>
<evidence type="ECO:0000313" key="28">
    <source>
        <dbReference type="EMBL" id="KRX00631.1"/>
    </source>
</evidence>
<dbReference type="InterPro" id="IPR029069">
    <property type="entry name" value="HotDog_dom_sf"/>
</dbReference>
<dbReference type="GO" id="GO:0005743">
    <property type="term" value="C:mitochondrial inner membrane"/>
    <property type="evidence" value="ECO:0007669"/>
    <property type="project" value="UniProtKB-SubCell"/>
</dbReference>
<protein>
    <recommendedName>
        <fullName evidence="20">Acyl-coenzyme A thioesterase THEM4</fullName>
        <ecNumber evidence="19">3.1.2.2</ecNumber>
    </recommendedName>
    <alternativeName>
        <fullName evidence="21">Thioesterase superfamily member 4</fullName>
    </alternativeName>
</protein>
<evidence type="ECO:0000256" key="8">
    <source>
        <dbReference type="ARBA" id="ARBA00022792"/>
    </source>
</evidence>
<accession>A0A0V0QEL1</accession>
<keyword evidence="7" id="KW-0053">Apoptosis</keyword>
<keyword evidence="5" id="KW-1003">Cell membrane</keyword>
<dbReference type="InterPro" id="IPR052365">
    <property type="entry name" value="THEM4/THEM5_acyl-CoA_thioest"/>
</dbReference>
<comment type="catalytic activity">
    <reaction evidence="24">
        <text>decanoyl-CoA + H2O = decanoate + CoA + H(+)</text>
        <dbReference type="Rhea" id="RHEA:40059"/>
        <dbReference type="ChEBI" id="CHEBI:15377"/>
        <dbReference type="ChEBI" id="CHEBI:15378"/>
        <dbReference type="ChEBI" id="CHEBI:27689"/>
        <dbReference type="ChEBI" id="CHEBI:57287"/>
        <dbReference type="ChEBI" id="CHEBI:61430"/>
    </reaction>
    <physiologicalReaction direction="left-to-right" evidence="24">
        <dbReference type="Rhea" id="RHEA:40060"/>
    </physiologicalReaction>
</comment>
<dbReference type="SUPFAM" id="SSF54637">
    <property type="entry name" value="Thioesterase/thiol ester dehydrase-isomerase"/>
    <property type="match status" value="1"/>
</dbReference>
<comment type="caution">
    <text evidence="28">The sequence shown here is derived from an EMBL/GenBank/DDBJ whole genome shotgun (WGS) entry which is preliminary data.</text>
</comment>
<evidence type="ECO:0000313" key="29">
    <source>
        <dbReference type="Proteomes" id="UP000054937"/>
    </source>
</evidence>
<dbReference type="InterPro" id="IPR006683">
    <property type="entry name" value="Thioestr_dom"/>
</dbReference>
<dbReference type="GO" id="GO:0005758">
    <property type="term" value="C:mitochondrial intermembrane space"/>
    <property type="evidence" value="ECO:0007669"/>
    <property type="project" value="UniProtKB-SubCell"/>
</dbReference>
<evidence type="ECO:0000256" key="3">
    <source>
        <dbReference type="ARBA" id="ARBA00004632"/>
    </source>
</evidence>
<dbReference type="GO" id="GO:0006631">
    <property type="term" value="P:fatty acid metabolic process"/>
    <property type="evidence" value="ECO:0007669"/>
    <property type="project" value="UniProtKB-KW"/>
</dbReference>
<keyword evidence="13" id="KW-0496">Mitochondrion</keyword>
<sequence length="244" mass="28869">MFRKLLSYTKLPVAFASGVVFHHYYENNRHHFKYDQIQSQKFVKILEDEKMHHSPMYGIYEKVNNFDQFFEKLVLKDVAAHSKSIDEIEDLSKLKLYGIFNPNPQLQGHFNITHGGFSATLIDNLYGYLGTLSQQMIPCATGGLNLKYKRPVFVNKEYMIQCYVKKIEGRKVIVHSNIIDSKGRVCVESDAMMIRVKWNIQAWQFLFNNLKKVNNVSEILQKKFDIDFFEAQNHYKYQRIMFDW</sequence>
<feature type="domain" description="Thioesterase" evidence="27">
    <location>
        <begin position="110"/>
        <end position="186"/>
    </location>
</feature>
<evidence type="ECO:0000256" key="20">
    <source>
        <dbReference type="ARBA" id="ARBA00040123"/>
    </source>
</evidence>
<evidence type="ECO:0000256" key="26">
    <source>
        <dbReference type="ARBA" id="ARBA00048180"/>
    </source>
</evidence>
<evidence type="ECO:0000256" key="23">
    <source>
        <dbReference type="ARBA" id="ARBA00047734"/>
    </source>
</evidence>
<keyword evidence="14" id="KW-0472">Membrane</keyword>
<evidence type="ECO:0000256" key="9">
    <source>
        <dbReference type="ARBA" id="ARBA00022801"/>
    </source>
</evidence>
<proteinExistence type="inferred from homology"/>
<evidence type="ECO:0000256" key="16">
    <source>
        <dbReference type="ARBA" id="ARBA00035852"/>
    </source>
</evidence>
<evidence type="ECO:0000256" key="12">
    <source>
        <dbReference type="ARBA" id="ARBA00023098"/>
    </source>
</evidence>
<dbReference type="Proteomes" id="UP000054937">
    <property type="component" value="Unassembled WGS sequence"/>
</dbReference>
<evidence type="ECO:0000256" key="11">
    <source>
        <dbReference type="ARBA" id="ARBA00022946"/>
    </source>
</evidence>
<dbReference type="OMA" id="NICSEAN"/>
<evidence type="ECO:0000256" key="21">
    <source>
        <dbReference type="ARBA" id="ARBA00043210"/>
    </source>
</evidence>
<dbReference type="PANTHER" id="PTHR12418">
    <property type="entry name" value="ACYL-COENZYME A THIOESTERASE THEM4"/>
    <property type="match status" value="1"/>
</dbReference>
<evidence type="ECO:0000256" key="2">
    <source>
        <dbReference type="ARBA" id="ARBA00004569"/>
    </source>
</evidence>
<comment type="catalytic activity">
    <reaction evidence="25">
        <text>dodecanoyl-CoA + H2O = dodecanoate + CoA + H(+)</text>
        <dbReference type="Rhea" id="RHEA:30135"/>
        <dbReference type="ChEBI" id="CHEBI:15377"/>
        <dbReference type="ChEBI" id="CHEBI:15378"/>
        <dbReference type="ChEBI" id="CHEBI:18262"/>
        <dbReference type="ChEBI" id="CHEBI:57287"/>
        <dbReference type="ChEBI" id="CHEBI:57375"/>
    </reaction>
    <physiologicalReaction direction="left-to-right" evidence="25">
        <dbReference type="Rhea" id="RHEA:30136"/>
    </physiologicalReaction>
</comment>
<evidence type="ECO:0000256" key="13">
    <source>
        <dbReference type="ARBA" id="ARBA00023128"/>
    </source>
</evidence>
<keyword evidence="29" id="KW-1185">Reference proteome</keyword>
<evidence type="ECO:0000256" key="24">
    <source>
        <dbReference type="ARBA" id="ARBA00047969"/>
    </source>
</evidence>
<gene>
    <name evidence="28" type="ORF">PPERSA_00858</name>
</gene>
<dbReference type="GO" id="GO:0016787">
    <property type="term" value="F:hydrolase activity"/>
    <property type="evidence" value="ECO:0007669"/>
    <property type="project" value="UniProtKB-KW"/>
</dbReference>
<evidence type="ECO:0000256" key="14">
    <source>
        <dbReference type="ARBA" id="ARBA00023136"/>
    </source>
</evidence>
<evidence type="ECO:0000256" key="25">
    <source>
        <dbReference type="ARBA" id="ARBA00048074"/>
    </source>
</evidence>
<keyword evidence="12" id="KW-0443">Lipid metabolism</keyword>
<dbReference type="EC" id="3.1.2.2" evidence="19"/>
<evidence type="ECO:0000256" key="1">
    <source>
        <dbReference type="ARBA" id="ARBA00004496"/>
    </source>
</evidence>
<evidence type="ECO:0000256" key="4">
    <source>
        <dbReference type="ARBA" id="ARBA00004637"/>
    </source>
</evidence>
<dbReference type="AlphaFoldDB" id="A0A0V0QEL1"/>
<keyword evidence="11" id="KW-0809">Transit peptide</keyword>
<keyword evidence="8" id="KW-0999">Mitochondrion inner membrane</keyword>
<evidence type="ECO:0000256" key="18">
    <source>
        <dbReference type="ARBA" id="ARBA00038456"/>
    </source>
</evidence>
<comment type="subcellular location">
    <subcellularLocation>
        <location evidence="3">Cell projection</location>
        <location evidence="3">Ruffle membrane</location>
    </subcellularLocation>
    <subcellularLocation>
        <location evidence="1">Cytoplasm</location>
    </subcellularLocation>
    <subcellularLocation>
        <location evidence="4">Mitochondrion inner membrane</location>
        <topology evidence="4">Peripheral membrane protein</topology>
    </subcellularLocation>
    <subcellularLocation>
        <location evidence="2">Mitochondrion intermembrane space</location>
    </subcellularLocation>
</comment>
<evidence type="ECO:0000256" key="10">
    <source>
        <dbReference type="ARBA" id="ARBA00022832"/>
    </source>
</evidence>